<dbReference type="Proteomes" id="UP000572680">
    <property type="component" value="Unassembled WGS sequence"/>
</dbReference>
<dbReference type="SUPFAM" id="SSF53448">
    <property type="entry name" value="Nucleotide-diphospho-sugar transferases"/>
    <property type="match status" value="1"/>
</dbReference>
<keyword evidence="8" id="KW-0256">Endoplasmic reticulum</keyword>
<evidence type="ECO:0000256" key="1">
    <source>
        <dbReference type="ARBA" id="ARBA00004389"/>
    </source>
</evidence>
<evidence type="ECO:0000256" key="3">
    <source>
        <dbReference type="ARBA" id="ARBA00006739"/>
    </source>
</evidence>
<feature type="domain" description="Glycosyltransferase 2-like" evidence="14">
    <location>
        <begin position="9"/>
        <end position="132"/>
    </location>
</feature>
<protein>
    <recommendedName>
        <fullName evidence="4">dolichyl-phosphate beta-glucosyltransferase</fullName>
        <ecNumber evidence="4">2.4.1.117</ecNumber>
    </recommendedName>
</protein>
<dbReference type="PANTHER" id="PTHR10859:SF91">
    <property type="entry name" value="DOLICHYL-PHOSPHATE BETA-GLUCOSYLTRANSFERASE"/>
    <property type="match status" value="1"/>
</dbReference>
<evidence type="ECO:0000256" key="4">
    <source>
        <dbReference type="ARBA" id="ARBA00012583"/>
    </source>
</evidence>
<dbReference type="Gene3D" id="3.90.550.10">
    <property type="entry name" value="Spore Coat Polysaccharide Biosynthesis Protein SpsA, Chain A"/>
    <property type="match status" value="1"/>
</dbReference>
<evidence type="ECO:0000256" key="11">
    <source>
        <dbReference type="ARBA" id="ARBA00023136"/>
    </source>
</evidence>
<sequence length="251" mass="27107">MNASSVELTVVIPAYNERDRLPATLSVLRAHLERAAGSWEVLVADDGSRDGTAPLVRAAARRDPRIRLLRSPANRGKGHAVRRGVRASRGRLVLVADADLATPPGELARLRAGIGRGYAAAIGSRRHARRHPARLLPALVGAAVIRRLAVRGFADTQCGFKLFDGDRARAVFPLARTDGWGFDVEILRLFAERGWPVAEVPVAWTHRAGSKLRPADYLRVLGEVAAIRLRHGPPPPPVPAPGARLPSRIPA</sequence>
<dbReference type="EC" id="2.4.1.117" evidence="4"/>
<dbReference type="PANTHER" id="PTHR10859">
    <property type="entry name" value="GLYCOSYL TRANSFERASE"/>
    <property type="match status" value="1"/>
</dbReference>
<feature type="region of interest" description="Disordered" evidence="13">
    <location>
        <begin position="231"/>
        <end position="251"/>
    </location>
</feature>
<comment type="subcellular location">
    <subcellularLocation>
        <location evidence="1">Endoplasmic reticulum membrane</location>
        <topology evidence="1">Single-pass membrane protein</topology>
    </subcellularLocation>
</comment>
<keyword evidence="9" id="KW-0735">Signal-anchor</keyword>
<comment type="pathway">
    <text evidence="2">Protein modification; protein glycosylation.</text>
</comment>
<evidence type="ECO:0000256" key="10">
    <source>
        <dbReference type="ARBA" id="ARBA00022989"/>
    </source>
</evidence>
<reference evidence="15 16" key="1">
    <citation type="submission" date="2020-08" db="EMBL/GenBank/DDBJ databases">
        <title>Genomic Encyclopedia of Type Strains, Phase IV (KMG-IV): sequencing the most valuable type-strain genomes for metagenomic binning, comparative biology and taxonomic classification.</title>
        <authorList>
            <person name="Goeker M."/>
        </authorList>
    </citation>
    <scope>NUCLEOTIDE SEQUENCE [LARGE SCALE GENOMIC DNA]</scope>
    <source>
        <strain evidence="15 16">DSM 44197</strain>
    </source>
</reference>
<evidence type="ECO:0000256" key="12">
    <source>
        <dbReference type="ARBA" id="ARBA00045097"/>
    </source>
</evidence>
<organism evidence="15 16">
    <name type="scientific">Actinomadura namibiensis</name>
    <dbReference type="NCBI Taxonomy" id="182080"/>
    <lineage>
        <taxon>Bacteria</taxon>
        <taxon>Bacillati</taxon>
        <taxon>Actinomycetota</taxon>
        <taxon>Actinomycetes</taxon>
        <taxon>Streptosporangiales</taxon>
        <taxon>Thermomonosporaceae</taxon>
        <taxon>Actinomadura</taxon>
    </lineage>
</organism>
<dbReference type="InterPro" id="IPR029044">
    <property type="entry name" value="Nucleotide-diphossugar_trans"/>
</dbReference>
<name>A0A7W3QMD5_ACTNM</name>
<comment type="caution">
    <text evidence="15">The sequence shown here is derived from an EMBL/GenBank/DDBJ whole genome shotgun (WGS) entry which is preliminary data.</text>
</comment>
<dbReference type="EMBL" id="JACJIA010000005">
    <property type="protein sequence ID" value="MBA8952452.1"/>
    <property type="molecule type" value="Genomic_DNA"/>
</dbReference>
<dbReference type="InterPro" id="IPR001173">
    <property type="entry name" value="Glyco_trans_2-like"/>
</dbReference>
<evidence type="ECO:0000256" key="13">
    <source>
        <dbReference type="SAM" id="MobiDB-lite"/>
    </source>
</evidence>
<proteinExistence type="inferred from homology"/>
<evidence type="ECO:0000256" key="9">
    <source>
        <dbReference type="ARBA" id="ARBA00022968"/>
    </source>
</evidence>
<dbReference type="AlphaFoldDB" id="A0A7W3QMD5"/>
<evidence type="ECO:0000256" key="2">
    <source>
        <dbReference type="ARBA" id="ARBA00004922"/>
    </source>
</evidence>
<feature type="compositionally biased region" description="Low complexity" evidence="13">
    <location>
        <begin position="241"/>
        <end position="251"/>
    </location>
</feature>
<dbReference type="GO" id="GO:0006487">
    <property type="term" value="P:protein N-linked glycosylation"/>
    <property type="evidence" value="ECO:0007669"/>
    <property type="project" value="TreeGrafter"/>
</dbReference>
<dbReference type="RefSeq" id="WP_182844749.1">
    <property type="nucleotide sequence ID" value="NZ_JACJIA010000005.1"/>
</dbReference>
<evidence type="ECO:0000313" key="15">
    <source>
        <dbReference type="EMBL" id="MBA8952452.1"/>
    </source>
</evidence>
<evidence type="ECO:0000256" key="8">
    <source>
        <dbReference type="ARBA" id="ARBA00022824"/>
    </source>
</evidence>
<evidence type="ECO:0000256" key="6">
    <source>
        <dbReference type="ARBA" id="ARBA00022679"/>
    </source>
</evidence>
<evidence type="ECO:0000313" key="16">
    <source>
        <dbReference type="Proteomes" id="UP000572680"/>
    </source>
</evidence>
<comment type="similarity">
    <text evidence="3">Belongs to the glycosyltransferase 2 family.</text>
</comment>
<keyword evidence="6 15" id="KW-0808">Transferase</keyword>
<evidence type="ECO:0000259" key="14">
    <source>
        <dbReference type="Pfam" id="PF00535"/>
    </source>
</evidence>
<dbReference type="InterPro" id="IPR035518">
    <property type="entry name" value="DPG_synthase"/>
</dbReference>
<keyword evidence="16" id="KW-1185">Reference proteome</keyword>
<dbReference type="CDD" id="cd04188">
    <property type="entry name" value="DPG_synthase"/>
    <property type="match status" value="1"/>
</dbReference>
<dbReference type="GO" id="GO:0004581">
    <property type="term" value="F:dolichyl-phosphate beta-glucosyltransferase activity"/>
    <property type="evidence" value="ECO:0007669"/>
    <property type="project" value="UniProtKB-EC"/>
</dbReference>
<evidence type="ECO:0000256" key="5">
    <source>
        <dbReference type="ARBA" id="ARBA00022676"/>
    </source>
</evidence>
<evidence type="ECO:0000256" key="7">
    <source>
        <dbReference type="ARBA" id="ARBA00022692"/>
    </source>
</evidence>
<keyword evidence="7" id="KW-0812">Transmembrane</keyword>
<accession>A0A7W3QMD5</accession>
<keyword evidence="5 15" id="KW-0328">Glycosyltransferase</keyword>
<comment type="catalytic activity">
    <reaction evidence="12">
        <text>a di-trans,poly-cis-dolichyl phosphate + UDP-alpha-D-glucose = a di-trans,poly-cis-dolichyl beta-D-glucosyl phosphate + UDP</text>
        <dbReference type="Rhea" id="RHEA:15401"/>
        <dbReference type="Rhea" id="RHEA-COMP:19498"/>
        <dbReference type="Rhea" id="RHEA-COMP:19502"/>
        <dbReference type="ChEBI" id="CHEBI:57525"/>
        <dbReference type="ChEBI" id="CHEBI:57683"/>
        <dbReference type="ChEBI" id="CHEBI:58223"/>
        <dbReference type="ChEBI" id="CHEBI:58885"/>
        <dbReference type="EC" id="2.4.1.117"/>
    </reaction>
    <physiologicalReaction direction="left-to-right" evidence="12">
        <dbReference type="Rhea" id="RHEA:15402"/>
    </physiologicalReaction>
</comment>
<gene>
    <name evidence="15" type="ORF">HNR61_004098</name>
</gene>
<dbReference type="Pfam" id="PF00535">
    <property type="entry name" value="Glycos_transf_2"/>
    <property type="match status" value="1"/>
</dbReference>
<keyword evidence="11" id="KW-0472">Membrane</keyword>
<keyword evidence="10" id="KW-1133">Transmembrane helix</keyword>